<dbReference type="GO" id="GO:0008381">
    <property type="term" value="F:mechanosensitive monoatomic ion channel activity"/>
    <property type="evidence" value="ECO:0007669"/>
    <property type="project" value="UniProtKB-UniRule"/>
</dbReference>
<comment type="subcellular location">
    <subcellularLocation>
        <location evidence="9">Cell membrane</location>
        <topology evidence="9">Multi-pass membrane protein</topology>
    </subcellularLocation>
    <subcellularLocation>
        <location evidence="1">Membrane</location>
        <topology evidence="1">Multi-pass membrane protein</topology>
    </subcellularLocation>
</comment>
<dbReference type="SUPFAM" id="SSF81330">
    <property type="entry name" value="Gated mechanosensitive channel"/>
    <property type="match status" value="1"/>
</dbReference>
<dbReference type="AlphaFoldDB" id="A0A921SXC4"/>
<dbReference type="PANTHER" id="PTHR30266">
    <property type="entry name" value="MECHANOSENSITIVE CHANNEL MSCL"/>
    <property type="match status" value="1"/>
</dbReference>
<dbReference type="InterPro" id="IPR037673">
    <property type="entry name" value="MSC/AndL"/>
</dbReference>
<dbReference type="InterPro" id="IPR001185">
    <property type="entry name" value="MS_channel"/>
</dbReference>
<keyword evidence="6 9" id="KW-0406">Ion transport</keyword>
<dbReference type="GO" id="GO:0005886">
    <property type="term" value="C:plasma membrane"/>
    <property type="evidence" value="ECO:0007669"/>
    <property type="project" value="UniProtKB-SubCell"/>
</dbReference>
<keyword evidence="7 9" id="KW-0472">Membrane</keyword>
<protein>
    <recommendedName>
        <fullName evidence="9">Large-conductance mechanosensitive channel</fullName>
    </recommendedName>
</protein>
<evidence type="ECO:0000256" key="2">
    <source>
        <dbReference type="ARBA" id="ARBA00022448"/>
    </source>
</evidence>
<feature type="transmembrane region" description="Helical" evidence="9">
    <location>
        <begin position="12"/>
        <end position="34"/>
    </location>
</feature>
<keyword evidence="4 9" id="KW-0812">Transmembrane</keyword>
<keyword evidence="8 9" id="KW-0407">Ion channel</keyword>
<evidence type="ECO:0000256" key="7">
    <source>
        <dbReference type="ARBA" id="ARBA00023136"/>
    </source>
</evidence>
<evidence type="ECO:0000256" key="6">
    <source>
        <dbReference type="ARBA" id="ARBA00023065"/>
    </source>
</evidence>
<dbReference type="InterPro" id="IPR036019">
    <property type="entry name" value="MscL_channel"/>
</dbReference>
<dbReference type="Pfam" id="PF01741">
    <property type="entry name" value="MscL"/>
    <property type="match status" value="1"/>
</dbReference>
<evidence type="ECO:0000313" key="11">
    <source>
        <dbReference type="Proteomes" id="UP000742460"/>
    </source>
</evidence>
<evidence type="ECO:0000256" key="3">
    <source>
        <dbReference type="ARBA" id="ARBA00022475"/>
    </source>
</evidence>
<name>A0A921SXC4_9MICO</name>
<keyword evidence="2 9" id="KW-0813">Transport</keyword>
<dbReference type="EMBL" id="DYUE01000149">
    <property type="protein sequence ID" value="HJG91327.1"/>
    <property type="molecule type" value="Genomic_DNA"/>
</dbReference>
<evidence type="ECO:0000256" key="8">
    <source>
        <dbReference type="ARBA" id="ARBA00023303"/>
    </source>
</evidence>
<keyword evidence="3 9" id="KW-1003">Cell membrane</keyword>
<evidence type="ECO:0000256" key="4">
    <source>
        <dbReference type="ARBA" id="ARBA00022692"/>
    </source>
</evidence>
<evidence type="ECO:0000313" key="10">
    <source>
        <dbReference type="EMBL" id="HJG91327.1"/>
    </source>
</evidence>
<feature type="transmembrane region" description="Helical" evidence="9">
    <location>
        <begin position="68"/>
        <end position="92"/>
    </location>
</feature>
<proteinExistence type="inferred from homology"/>
<comment type="function">
    <text evidence="9">Channel that opens in response to stretch forces in the membrane lipid bilayer. May participate in the regulation of osmotic pressure changes within the cell.</text>
</comment>
<comment type="similarity">
    <text evidence="9">Belongs to the MscL family.</text>
</comment>
<dbReference type="HAMAP" id="MF_00115">
    <property type="entry name" value="MscL"/>
    <property type="match status" value="1"/>
</dbReference>
<reference evidence="10" key="1">
    <citation type="journal article" date="2021" name="PeerJ">
        <title>Extensive microbial diversity within the chicken gut microbiome revealed by metagenomics and culture.</title>
        <authorList>
            <person name="Gilroy R."/>
            <person name="Ravi A."/>
            <person name="Getino M."/>
            <person name="Pursley I."/>
            <person name="Horton D.L."/>
            <person name="Alikhan N.F."/>
            <person name="Baker D."/>
            <person name="Gharbi K."/>
            <person name="Hall N."/>
            <person name="Watson M."/>
            <person name="Adriaenssens E.M."/>
            <person name="Foster-Nyarko E."/>
            <person name="Jarju S."/>
            <person name="Secka A."/>
            <person name="Antonio M."/>
            <person name="Oren A."/>
            <person name="Chaudhuri R.R."/>
            <person name="La Ragione R."/>
            <person name="Hildebrand F."/>
            <person name="Pallen M.J."/>
        </authorList>
    </citation>
    <scope>NUCLEOTIDE SEQUENCE</scope>
    <source>
        <strain evidence="10">ChiGjej5B5-22894</strain>
    </source>
</reference>
<dbReference type="Proteomes" id="UP000742460">
    <property type="component" value="Unassembled WGS sequence"/>
</dbReference>
<dbReference type="Gene3D" id="1.10.1200.120">
    <property type="entry name" value="Large-conductance mechanosensitive channel, MscL, domain 1"/>
    <property type="match status" value="1"/>
</dbReference>
<comment type="caution">
    <text evidence="10">The sequence shown here is derived from an EMBL/GenBank/DDBJ whole genome shotgun (WGS) entry which is preliminary data.</text>
</comment>
<organism evidence="10 11">
    <name type="scientific">Brachybacterium massiliense</name>
    <dbReference type="NCBI Taxonomy" id="1755098"/>
    <lineage>
        <taxon>Bacteria</taxon>
        <taxon>Bacillati</taxon>
        <taxon>Actinomycetota</taxon>
        <taxon>Actinomycetes</taxon>
        <taxon>Micrococcales</taxon>
        <taxon>Dermabacteraceae</taxon>
        <taxon>Brachybacterium</taxon>
    </lineage>
</organism>
<dbReference type="PANTHER" id="PTHR30266:SF2">
    <property type="entry name" value="LARGE-CONDUCTANCE MECHANOSENSITIVE CHANNEL"/>
    <property type="match status" value="1"/>
</dbReference>
<evidence type="ECO:0000256" key="9">
    <source>
        <dbReference type="HAMAP-Rule" id="MF_00115"/>
    </source>
</evidence>
<sequence>MKGFKDFVMQGNVIDLAVGVVIGGAFTALIGAFVDNLIQPVINVFGGSNVDGLAFTITNESTKVDIGAILSAVIAFLITAAVVYFVFVLPISSARKLDRKRRGLPEEEETTVSEDIVLLTEIRDALTAQRGGPQAGGTTPQV</sequence>
<dbReference type="NCBIfam" id="TIGR00220">
    <property type="entry name" value="mscL"/>
    <property type="match status" value="1"/>
</dbReference>
<accession>A0A921SXC4</accession>
<evidence type="ECO:0000256" key="5">
    <source>
        <dbReference type="ARBA" id="ARBA00022989"/>
    </source>
</evidence>
<keyword evidence="5 9" id="KW-1133">Transmembrane helix</keyword>
<gene>
    <name evidence="9 10" type="primary">mscL</name>
    <name evidence="10" type="ORF">K8V81_06335</name>
</gene>
<reference evidence="10" key="2">
    <citation type="submission" date="2021-09" db="EMBL/GenBank/DDBJ databases">
        <authorList>
            <person name="Gilroy R."/>
        </authorList>
    </citation>
    <scope>NUCLEOTIDE SEQUENCE</scope>
    <source>
        <strain evidence="10">ChiGjej5B5-22894</strain>
    </source>
</reference>
<evidence type="ECO:0000256" key="1">
    <source>
        <dbReference type="ARBA" id="ARBA00004141"/>
    </source>
</evidence>
<comment type="subunit">
    <text evidence="9">Homopentamer.</text>
</comment>